<name>A0A363UQH6_9GAMM</name>
<accession>A0A363UQH6</accession>
<protein>
    <recommendedName>
        <fullName evidence="4">DUF3080 domain-containing protein</fullName>
    </recommendedName>
</protein>
<feature type="compositionally biased region" description="Low complexity" evidence="1">
    <location>
        <begin position="1"/>
        <end position="19"/>
    </location>
</feature>
<organism evidence="2 3">
    <name type="scientific">Abyssibacter profundi</name>
    <dbReference type="NCBI Taxonomy" id="2182787"/>
    <lineage>
        <taxon>Bacteria</taxon>
        <taxon>Pseudomonadati</taxon>
        <taxon>Pseudomonadota</taxon>
        <taxon>Gammaproteobacteria</taxon>
        <taxon>Chromatiales</taxon>
        <taxon>Oceanococcaceae</taxon>
        <taxon>Abyssibacter</taxon>
    </lineage>
</organism>
<evidence type="ECO:0008006" key="4">
    <source>
        <dbReference type="Google" id="ProtNLM"/>
    </source>
</evidence>
<dbReference type="Proteomes" id="UP000251800">
    <property type="component" value="Unassembled WGS sequence"/>
</dbReference>
<sequence length="370" mass="40268">MSNGAATQQAQQQGDSHAASITQQRVWRGRGPVWLLVAAACTAGCQDAGLEHRLEDFHGRVSHVLEVDSHPVQIRSVPAYPRRRLRRVAAPELRLSPGEALRFRGCLGRELGERNSILGQVMQPSIRLAYETRVAAALQDCAPETAADQALLKRIRQVKARSLQVAGYDLLFASEEVESFLGVAARPASMDELRQGLTGTQALSDLAALVRHGGEGEVLTPAELVAALRRLRESRQAAGLIRTARLFEAQLAAIAATIHQRLDARALCLQPRPTPKARVAETVFYKFYVQQIQPDLGVVQRALAALEHALDQALAATTTEPTGALVAYVDAVHSVHHQLLEASRAHARAWQRLLGQCGRMPDRSDSESGT</sequence>
<dbReference type="OrthoDB" id="6997572at2"/>
<evidence type="ECO:0000256" key="1">
    <source>
        <dbReference type="SAM" id="MobiDB-lite"/>
    </source>
</evidence>
<evidence type="ECO:0000313" key="2">
    <source>
        <dbReference type="EMBL" id="PWN57750.1"/>
    </source>
</evidence>
<dbReference type="InterPro" id="IPR021431">
    <property type="entry name" value="DUF3080"/>
</dbReference>
<evidence type="ECO:0000313" key="3">
    <source>
        <dbReference type="Proteomes" id="UP000251800"/>
    </source>
</evidence>
<keyword evidence="3" id="KW-1185">Reference proteome</keyword>
<gene>
    <name evidence="2" type="ORF">DEH80_01010</name>
</gene>
<proteinExistence type="predicted"/>
<dbReference type="AlphaFoldDB" id="A0A363UQH6"/>
<dbReference type="EMBL" id="QEQK01000001">
    <property type="protein sequence ID" value="PWN57750.1"/>
    <property type="molecule type" value="Genomic_DNA"/>
</dbReference>
<reference evidence="2 3" key="1">
    <citation type="submission" date="2018-05" db="EMBL/GenBank/DDBJ databases">
        <title>Abyssibacter profundi OUC007T gen. nov., sp. nov, a marine bacterium isolated from seawater of the Mariana Trench.</title>
        <authorList>
            <person name="Zhou S."/>
        </authorList>
    </citation>
    <scope>NUCLEOTIDE SEQUENCE [LARGE SCALE GENOMIC DNA]</scope>
    <source>
        <strain evidence="2 3">OUC007</strain>
    </source>
</reference>
<comment type="caution">
    <text evidence="2">The sequence shown here is derived from an EMBL/GenBank/DDBJ whole genome shotgun (WGS) entry which is preliminary data.</text>
</comment>
<feature type="region of interest" description="Disordered" evidence="1">
    <location>
        <begin position="1"/>
        <end position="22"/>
    </location>
</feature>
<dbReference type="Pfam" id="PF11279">
    <property type="entry name" value="DUF3080"/>
    <property type="match status" value="1"/>
</dbReference>